<protein>
    <recommendedName>
        <fullName evidence="5">5-formyltetrahydrofolate cyclo-ligase</fullName>
        <ecNumber evidence="5">6.3.3.2</ecNumber>
    </recommendedName>
</protein>
<sequence length="194" mass="22392">MDKRKQLRKQIRSLRRSLTPSQQNTAAQALLRNMRTRQDFRRAKSIAMYLPNDGEIDPTPLIKLCWKLGKEVYLPVLHPILHNRLWFVPYTQKTPMVRNIYSIREPKLEPGRRKAAWALDLVLLPLVAFDPKGNRMGMGGGYYDRTFAFKGLKKGMRGPDLIGLAHEIQRVEELPVEGWDIPLTTIVTDAKSYP</sequence>
<dbReference type="GO" id="GO:0030272">
    <property type="term" value="F:5-formyltetrahydrofolate cyclo-ligase activity"/>
    <property type="evidence" value="ECO:0007669"/>
    <property type="project" value="UniProtKB-EC"/>
</dbReference>
<feature type="binding site" evidence="4">
    <location>
        <position position="50"/>
    </location>
    <ligand>
        <name>substrate</name>
    </ligand>
</feature>
<keyword evidence="2 4" id="KW-0547">Nucleotide-binding</keyword>
<dbReference type="AlphaFoldDB" id="A0A7U8C6G1"/>
<comment type="cofactor">
    <cofactor evidence="5">
        <name>Mg(2+)</name>
        <dbReference type="ChEBI" id="CHEBI:18420"/>
    </cofactor>
</comment>
<name>A0A7U8C6G1_NEPCE</name>
<dbReference type="GO" id="GO:0005524">
    <property type="term" value="F:ATP binding"/>
    <property type="evidence" value="ECO:0007669"/>
    <property type="project" value="UniProtKB-KW"/>
</dbReference>
<feature type="binding site" evidence="4">
    <location>
        <begin position="135"/>
        <end position="143"/>
    </location>
    <ligand>
        <name>ATP</name>
        <dbReference type="ChEBI" id="CHEBI:30616"/>
    </ligand>
</feature>
<dbReference type="SUPFAM" id="SSF100950">
    <property type="entry name" value="NagB/RpiA/CoA transferase-like"/>
    <property type="match status" value="1"/>
</dbReference>
<evidence type="ECO:0000256" key="2">
    <source>
        <dbReference type="ARBA" id="ARBA00022741"/>
    </source>
</evidence>
<dbReference type="RefSeq" id="WP_007021401.1">
    <property type="nucleotide sequence ID" value="NZ_CH724126.1"/>
</dbReference>
<evidence type="ECO:0000256" key="1">
    <source>
        <dbReference type="ARBA" id="ARBA00010638"/>
    </source>
</evidence>
<dbReference type="Proteomes" id="UP000002171">
    <property type="component" value="Unassembled WGS sequence"/>
</dbReference>
<evidence type="ECO:0000256" key="3">
    <source>
        <dbReference type="ARBA" id="ARBA00022840"/>
    </source>
</evidence>
<keyword evidence="5" id="KW-0460">Magnesium</keyword>
<keyword evidence="5" id="KW-0479">Metal-binding</keyword>
<dbReference type="InterPro" id="IPR024185">
    <property type="entry name" value="FTHF_cligase-like_sf"/>
</dbReference>
<dbReference type="Gene3D" id="3.40.50.10420">
    <property type="entry name" value="NagB/RpiA/CoA transferase-like"/>
    <property type="match status" value="1"/>
</dbReference>
<comment type="caution">
    <text evidence="6">The sequence shown here is derived from an EMBL/GenBank/DDBJ whole genome shotgun (WGS) entry which is preliminary data.</text>
</comment>
<dbReference type="EMBL" id="AAOW01000010">
    <property type="protein sequence ID" value="EAR61119.1"/>
    <property type="molecule type" value="Genomic_DNA"/>
</dbReference>
<comment type="catalytic activity">
    <reaction evidence="5">
        <text>(6S)-5-formyl-5,6,7,8-tetrahydrofolate + ATP = (6R)-5,10-methenyltetrahydrofolate + ADP + phosphate</text>
        <dbReference type="Rhea" id="RHEA:10488"/>
        <dbReference type="ChEBI" id="CHEBI:30616"/>
        <dbReference type="ChEBI" id="CHEBI:43474"/>
        <dbReference type="ChEBI" id="CHEBI:57455"/>
        <dbReference type="ChEBI" id="CHEBI:57457"/>
        <dbReference type="ChEBI" id="CHEBI:456216"/>
        <dbReference type="EC" id="6.3.3.2"/>
    </reaction>
</comment>
<keyword evidence="3 4" id="KW-0067">ATP-binding</keyword>
<evidence type="ECO:0000256" key="5">
    <source>
        <dbReference type="RuleBase" id="RU361279"/>
    </source>
</evidence>
<dbReference type="GO" id="GO:0035999">
    <property type="term" value="P:tetrahydrofolate interconversion"/>
    <property type="evidence" value="ECO:0007669"/>
    <property type="project" value="TreeGrafter"/>
</dbReference>
<dbReference type="GO" id="GO:0009396">
    <property type="term" value="P:folic acid-containing compound biosynthetic process"/>
    <property type="evidence" value="ECO:0007669"/>
    <property type="project" value="TreeGrafter"/>
</dbReference>
<dbReference type="OrthoDB" id="9801938at2"/>
<gene>
    <name evidence="6" type="ORF">MED92_04674</name>
</gene>
<dbReference type="NCBIfam" id="TIGR02727">
    <property type="entry name" value="MTHFS_bact"/>
    <property type="match status" value="1"/>
</dbReference>
<proteinExistence type="inferred from homology"/>
<dbReference type="EC" id="6.3.3.2" evidence="5"/>
<dbReference type="GO" id="GO:0046872">
    <property type="term" value="F:metal ion binding"/>
    <property type="evidence" value="ECO:0007669"/>
    <property type="project" value="UniProtKB-KW"/>
</dbReference>
<reference evidence="6 7" key="1">
    <citation type="submission" date="2006-02" db="EMBL/GenBank/DDBJ databases">
        <authorList>
            <person name="Pinhassi J."/>
            <person name="Pedros-Alio C."/>
            <person name="Ferriera S."/>
            <person name="Johnson J."/>
            <person name="Kravitz S."/>
            <person name="Halpern A."/>
            <person name="Remington K."/>
            <person name="Beeson K."/>
            <person name="Tran B."/>
            <person name="Rogers Y.-H."/>
            <person name="Friedman R."/>
            <person name="Venter J.C."/>
        </authorList>
    </citation>
    <scope>NUCLEOTIDE SEQUENCE [LARGE SCALE GENOMIC DNA]</scope>
    <source>
        <strain evidence="6 7">MED92</strain>
    </source>
</reference>
<feature type="binding site" evidence="4">
    <location>
        <position position="55"/>
    </location>
    <ligand>
        <name>substrate</name>
    </ligand>
</feature>
<comment type="similarity">
    <text evidence="1 5">Belongs to the 5-formyltetrahydrofolate cyclo-ligase family.</text>
</comment>
<dbReference type="Pfam" id="PF01812">
    <property type="entry name" value="5-FTHF_cyc-lig"/>
    <property type="match status" value="1"/>
</dbReference>
<keyword evidence="7" id="KW-1185">Reference proteome</keyword>
<evidence type="ECO:0000313" key="7">
    <source>
        <dbReference type="Proteomes" id="UP000002171"/>
    </source>
</evidence>
<feature type="binding site" evidence="4">
    <location>
        <begin position="4"/>
        <end position="8"/>
    </location>
    <ligand>
        <name>ATP</name>
        <dbReference type="ChEBI" id="CHEBI:30616"/>
    </ligand>
</feature>
<evidence type="ECO:0000313" key="6">
    <source>
        <dbReference type="EMBL" id="EAR61119.1"/>
    </source>
</evidence>
<dbReference type="InterPro" id="IPR002698">
    <property type="entry name" value="FTHF_cligase"/>
</dbReference>
<dbReference type="InterPro" id="IPR037171">
    <property type="entry name" value="NagB/RpiA_transferase-like"/>
</dbReference>
<dbReference type="PANTHER" id="PTHR23407">
    <property type="entry name" value="ATPASE INHIBITOR/5-FORMYLTETRAHYDROFOLATE CYCLO-LIGASE"/>
    <property type="match status" value="1"/>
</dbReference>
<organism evidence="6 7">
    <name type="scientific">Neptuniibacter caesariensis</name>
    <dbReference type="NCBI Taxonomy" id="207954"/>
    <lineage>
        <taxon>Bacteria</taxon>
        <taxon>Pseudomonadati</taxon>
        <taxon>Pseudomonadota</taxon>
        <taxon>Gammaproteobacteria</taxon>
        <taxon>Oceanospirillales</taxon>
        <taxon>Oceanospirillaceae</taxon>
        <taxon>Neptuniibacter</taxon>
    </lineage>
</organism>
<accession>A0A7U8C6G1</accession>
<dbReference type="PIRSF" id="PIRSF006806">
    <property type="entry name" value="FTHF_cligase"/>
    <property type="match status" value="1"/>
</dbReference>
<evidence type="ECO:0000256" key="4">
    <source>
        <dbReference type="PIRSR" id="PIRSR006806-1"/>
    </source>
</evidence>
<dbReference type="PANTHER" id="PTHR23407:SF1">
    <property type="entry name" value="5-FORMYLTETRAHYDROFOLATE CYCLO-LIGASE"/>
    <property type="match status" value="1"/>
</dbReference>